<dbReference type="GO" id="GO:0016491">
    <property type="term" value="F:oxidoreductase activity"/>
    <property type="evidence" value="ECO:0007669"/>
    <property type="project" value="UniProtKB-KW"/>
</dbReference>
<proteinExistence type="predicted"/>
<evidence type="ECO:0000259" key="5">
    <source>
        <dbReference type="Pfam" id="PF00296"/>
    </source>
</evidence>
<evidence type="ECO:0000313" key="6">
    <source>
        <dbReference type="EMBL" id="MBL1076799.1"/>
    </source>
</evidence>
<dbReference type="PANTHER" id="PTHR42847">
    <property type="entry name" value="ALKANESULFONATE MONOOXYGENASE"/>
    <property type="match status" value="1"/>
</dbReference>
<dbReference type="Proteomes" id="UP000602198">
    <property type="component" value="Unassembled WGS sequence"/>
</dbReference>
<dbReference type="PANTHER" id="PTHR42847:SF4">
    <property type="entry name" value="ALKANESULFONATE MONOOXYGENASE-RELATED"/>
    <property type="match status" value="1"/>
</dbReference>
<dbReference type="InterPro" id="IPR011251">
    <property type="entry name" value="Luciferase-like_dom"/>
</dbReference>
<gene>
    <name evidence="6" type="ORF">JK358_20595</name>
</gene>
<keyword evidence="2" id="KW-0288">FMN</keyword>
<dbReference type="Gene3D" id="3.20.20.30">
    <property type="entry name" value="Luciferase-like domain"/>
    <property type="match status" value="1"/>
</dbReference>
<dbReference type="EMBL" id="JAERRJ010000007">
    <property type="protein sequence ID" value="MBL1076799.1"/>
    <property type="molecule type" value="Genomic_DNA"/>
</dbReference>
<evidence type="ECO:0000256" key="4">
    <source>
        <dbReference type="ARBA" id="ARBA00023033"/>
    </source>
</evidence>
<keyword evidence="7" id="KW-1185">Reference proteome</keyword>
<evidence type="ECO:0000256" key="1">
    <source>
        <dbReference type="ARBA" id="ARBA00022630"/>
    </source>
</evidence>
<dbReference type="Pfam" id="PF00296">
    <property type="entry name" value="Bac_luciferase"/>
    <property type="match status" value="1"/>
</dbReference>
<evidence type="ECO:0000256" key="2">
    <source>
        <dbReference type="ARBA" id="ARBA00022643"/>
    </source>
</evidence>
<dbReference type="NCBIfam" id="TIGR03619">
    <property type="entry name" value="F420_Rv2161c"/>
    <property type="match status" value="1"/>
</dbReference>
<keyword evidence="1" id="KW-0285">Flavoprotein</keyword>
<keyword evidence="4" id="KW-0503">Monooxygenase</keyword>
<dbReference type="SUPFAM" id="SSF51679">
    <property type="entry name" value="Bacterial luciferase-like"/>
    <property type="match status" value="1"/>
</dbReference>
<keyword evidence="3 6" id="KW-0560">Oxidoreductase</keyword>
<feature type="domain" description="Luciferase-like" evidence="5">
    <location>
        <begin position="5"/>
        <end position="231"/>
    </location>
</feature>
<evidence type="ECO:0000256" key="3">
    <source>
        <dbReference type="ARBA" id="ARBA00023002"/>
    </source>
</evidence>
<protein>
    <submittedName>
        <fullName evidence="6">TIGR03619 family F420-dependent LLM class oxidoreductase</fullName>
        <ecNumber evidence="6">1.-.-.-</ecNumber>
    </submittedName>
</protein>
<dbReference type="EC" id="1.-.-.-" evidence="6"/>
<sequence>MSMDFGVQALNIQDTTGPEETKRLAALVESLGYRSWWASDHVVLPSPRVDPSPSEPTEQIIDPLVHLSFVAAATSRLELGTGVVILPLRNPLVLAKQAASLSVLSGGRFRLGVGAGYLEPEFEALGVPTADRGRRTDEYLDAMDALWNTPNPSFSGKYVSFQGVDAHPRPSGLRVYVGGHSRGALRRAVTRAHGWFGIGTVAETKANLDRLAEVAAGVDRPAALGALTITVAATEPLTPSVVRQYEDLGVEQLIIHPASLPGSIDEVLTTHAALIG</sequence>
<evidence type="ECO:0000313" key="7">
    <source>
        <dbReference type="Proteomes" id="UP000602198"/>
    </source>
</evidence>
<dbReference type="InterPro" id="IPR036661">
    <property type="entry name" value="Luciferase-like_sf"/>
</dbReference>
<comment type="caution">
    <text evidence="6">The sequence shown here is derived from an EMBL/GenBank/DDBJ whole genome shotgun (WGS) entry which is preliminary data.</text>
</comment>
<organism evidence="6 7">
    <name type="scientific">Nocardia acididurans</name>
    <dbReference type="NCBI Taxonomy" id="2802282"/>
    <lineage>
        <taxon>Bacteria</taxon>
        <taxon>Bacillati</taxon>
        <taxon>Actinomycetota</taxon>
        <taxon>Actinomycetes</taxon>
        <taxon>Mycobacteriales</taxon>
        <taxon>Nocardiaceae</taxon>
        <taxon>Nocardia</taxon>
    </lineage>
</organism>
<dbReference type="InterPro" id="IPR050172">
    <property type="entry name" value="SsuD_RutA_monooxygenase"/>
</dbReference>
<name>A0ABS1M8A6_9NOCA</name>
<accession>A0ABS1M8A6</accession>
<dbReference type="InterPro" id="IPR019921">
    <property type="entry name" value="Lucif-like_OxRdtase_Rv2161c"/>
</dbReference>
<reference evidence="6 7" key="1">
    <citation type="submission" date="2021-01" db="EMBL/GenBank/DDBJ databases">
        <title>WGS of actinomycetes isolated from Thailand.</title>
        <authorList>
            <person name="Thawai C."/>
        </authorList>
    </citation>
    <scope>NUCLEOTIDE SEQUENCE [LARGE SCALE GENOMIC DNA]</scope>
    <source>
        <strain evidence="6 7">LPG 2</strain>
    </source>
</reference>